<dbReference type="PANTHER" id="PTHR32176:SF92">
    <property type="entry name" value="XYLOSE ISOMERASE"/>
    <property type="match status" value="1"/>
</dbReference>
<feature type="active site" description="Nucleophile" evidence="3">
    <location>
        <position position="49"/>
    </location>
</feature>
<dbReference type="Pfam" id="PF01734">
    <property type="entry name" value="Patatin"/>
    <property type="match status" value="1"/>
</dbReference>
<sequence length="321" mass="36081">MKAKNQIYRVLSIDGGGIKGIYAASLLATLEKHYKIKIHEQFDLICGTSTGGIISLGLSLGISASDILQFYLKFANQIFPKHRNRFKILNRFIGPSYKQTPLKDALTSIFHNHTMKDLKTNVCIPAVDINTGKPIIFKKDHRPYLTRDNETYLVDVALSTSAAPTYFPIHSFEHNQTKILNRYTDGGLCYNNPSLIGFIEFIEYFYNSKKNNSLGILSIGNISSKPIALKSDFISAIRWLTPLIELIFSSQSSGVDYTLSILQRTQSTPLKIYERVEEKKSYPIELDSSDSNSLNQLASLGSSTADHIKNRENIKELFGVK</sequence>
<comment type="similarity">
    <text evidence="1">Belongs to the patatin family.</text>
</comment>
<keyword evidence="3" id="KW-0378">Hydrolase</keyword>
<gene>
    <name evidence="5" type="ORF">EHS11_12570</name>
</gene>
<dbReference type="Proteomes" id="UP000298264">
    <property type="component" value="Unassembled WGS sequence"/>
</dbReference>
<feature type="active site" description="Proton acceptor" evidence="3">
    <location>
        <position position="185"/>
    </location>
</feature>
<dbReference type="NCBIfam" id="NF041079">
    <property type="entry name" value="CBASS_lipase"/>
    <property type="match status" value="1"/>
</dbReference>
<dbReference type="CDD" id="cd07199">
    <property type="entry name" value="Pat17_PNPLA8_PNPLA9_like"/>
    <property type="match status" value="1"/>
</dbReference>
<dbReference type="InterPro" id="IPR016035">
    <property type="entry name" value="Acyl_Trfase/lysoPLipase"/>
</dbReference>
<dbReference type="AlphaFoldDB" id="A0A4R9LP73"/>
<comment type="caution">
    <text evidence="5">The sequence shown here is derived from an EMBL/GenBank/DDBJ whole genome shotgun (WGS) entry which is preliminary data.</text>
</comment>
<dbReference type="InterPro" id="IPR002641">
    <property type="entry name" value="PNPLA_dom"/>
</dbReference>
<evidence type="ECO:0000313" key="5">
    <source>
        <dbReference type="EMBL" id="TGN09376.1"/>
    </source>
</evidence>
<dbReference type="Gene3D" id="3.40.1090.10">
    <property type="entry name" value="Cytosolic phospholipase A2 catalytic domain"/>
    <property type="match status" value="1"/>
</dbReference>
<dbReference type="PROSITE" id="PS51635">
    <property type="entry name" value="PNPLA"/>
    <property type="match status" value="1"/>
</dbReference>
<feature type="short sequence motif" description="GXGXXG" evidence="3">
    <location>
        <begin position="15"/>
        <end position="20"/>
    </location>
</feature>
<dbReference type="GO" id="GO:0047372">
    <property type="term" value="F:monoacylglycerol lipase activity"/>
    <property type="evidence" value="ECO:0007669"/>
    <property type="project" value="TreeGrafter"/>
</dbReference>
<keyword evidence="2 3" id="KW-0443">Lipid metabolism</keyword>
<dbReference type="GO" id="GO:0016042">
    <property type="term" value="P:lipid catabolic process"/>
    <property type="evidence" value="ECO:0007669"/>
    <property type="project" value="UniProtKB-UniRule"/>
</dbReference>
<dbReference type="EMBL" id="RQHV01000052">
    <property type="protein sequence ID" value="TGN09376.1"/>
    <property type="molecule type" value="Genomic_DNA"/>
</dbReference>
<evidence type="ECO:0000313" key="6">
    <source>
        <dbReference type="Proteomes" id="UP000298264"/>
    </source>
</evidence>
<evidence type="ECO:0000256" key="3">
    <source>
        <dbReference type="PROSITE-ProRule" id="PRU01161"/>
    </source>
</evidence>
<organism evidence="5 6">
    <name type="scientific">Leptospira ilyithenensis</name>
    <dbReference type="NCBI Taxonomy" id="2484901"/>
    <lineage>
        <taxon>Bacteria</taxon>
        <taxon>Pseudomonadati</taxon>
        <taxon>Spirochaetota</taxon>
        <taxon>Spirochaetia</taxon>
        <taxon>Leptospirales</taxon>
        <taxon>Leptospiraceae</taxon>
        <taxon>Leptospira</taxon>
    </lineage>
</organism>
<dbReference type="SUPFAM" id="SSF52151">
    <property type="entry name" value="FabD/lysophospholipase-like"/>
    <property type="match status" value="1"/>
</dbReference>
<dbReference type="GO" id="GO:0004620">
    <property type="term" value="F:phospholipase activity"/>
    <property type="evidence" value="ECO:0007669"/>
    <property type="project" value="TreeGrafter"/>
</dbReference>
<dbReference type="PANTHER" id="PTHR32176">
    <property type="entry name" value="XYLOSE ISOMERASE"/>
    <property type="match status" value="1"/>
</dbReference>
<evidence type="ECO:0000256" key="2">
    <source>
        <dbReference type="ARBA" id="ARBA00023098"/>
    </source>
</evidence>
<feature type="short sequence motif" description="GXSXG" evidence="3">
    <location>
        <begin position="47"/>
        <end position="51"/>
    </location>
</feature>
<evidence type="ECO:0000256" key="1">
    <source>
        <dbReference type="ARBA" id="ARBA00010240"/>
    </source>
</evidence>
<reference evidence="5" key="1">
    <citation type="journal article" date="2019" name="PLoS Negl. Trop. Dis.">
        <title>Revisiting the worldwide diversity of Leptospira species in the environment.</title>
        <authorList>
            <person name="Vincent A.T."/>
            <person name="Schiettekatte O."/>
            <person name="Bourhy P."/>
            <person name="Veyrier F.J."/>
            <person name="Picardeau M."/>
        </authorList>
    </citation>
    <scope>NUCLEOTIDE SEQUENCE [LARGE SCALE GENOMIC DNA]</scope>
    <source>
        <strain evidence="5">201400974</strain>
    </source>
</reference>
<keyword evidence="6" id="KW-1185">Reference proteome</keyword>
<proteinExistence type="inferred from homology"/>
<keyword evidence="3" id="KW-0442">Lipid degradation</keyword>
<feature type="short sequence motif" description="DGA/G" evidence="3">
    <location>
        <begin position="185"/>
        <end position="187"/>
    </location>
</feature>
<name>A0A4R9LP73_9LEPT</name>
<feature type="domain" description="PNPLA" evidence="4">
    <location>
        <begin position="11"/>
        <end position="198"/>
    </location>
</feature>
<dbReference type="OrthoDB" id="9807112at2"/>
<protein>
    <recommendedName>
        <fullName evidence="4">PNPLA domain-containing protein</fullName>
    </recommendedName>
</protein>
<dbReference type="RefSeq" id="WP_135764758.1">
    <property type="nucleotide sequence ID" value="NZ_RQHV01000052.1"/>
</dbReference>
<accession>A0A4R9LP73</accession>
<evidence type="ECO:0000259" key="4">
    <source>
        <dbReference type="PROSITE" id="PS51635"/>
    </source>
</evidence>